<dbReference type="SUPFAM" id="SSF55961">
    <property type="entry name" value="Bet v1-like"/>
    <property type="match status" value="1"/>
</dbReference>
<dbReference type="InterPro" id="IPR023393">
    <property type="entry name" value="START-like_dom_sf"/>
</dbReference>
<dbReference type="Pfam" id="PF06240">
    <property type="entry name" value="COXG"/>
    <property type="match status" value="1"/>
</dbReference>
<feature type="region of interest" description="Disordered" evidence="1">
    <location>
        <begin position="149"/>
        <end position="188"/>
    </location>
</feature>
<gene>
    <name evidence="3" type="ORF">EV681_4128</name>
</gene>
<dbReference type="CDD" id="cd05018">
    <property type="entry name" value="CoxG"/>
    <property type="match status" value="1"/>
</dbReference>
<keyword evidence="2" id="KW-0472">Membrane</keyword>
<feature type="transmembrane region" description="Helical" evidence="2">
    <location>
        <begin position="197"/>
        <end position="217"/>
    </location>
</feature>
<evidence type="ECO:0008006" key="5">
    <source>
        <dbReference type="Google" id="ProtNLM"/>
    </source>
</evidence>
<dbReference type="Gene3D" id="3.30.530.20">
    <property type="match status" value="1"/>
</dbReference>
<dbReference type="RefSeq" id="WP_130304977.1">
    <property type="nucleotide sequence ID" value="NZ_SHKO01000004.1"/>
</dbReference>
<organism evidence="3 4">
    <name type="scientific">Advenella incenata</name>
    <dbReference type="NCBI Taxonomy" id="267800"/>
    <lineage>
        <taxon>Bacteria</taxon>
        <taxon>Pseudomonadati</taxon>
        <taxon>Pseudomonadota</taxon>
        <taxon>Betaproteobacteria</taxon>
        <taxon>Burkholderiales</taxon>
        <taxon>Alcaligenaceae</taxon>
    </lineage>
</organism>
<evidence type="ECO:0000256" key="2">
    <source>
        <dbReference type="SAM" id="Phobius"/>
    </source>
</evidence>
<dbReference type="PANTHER" id="PTHR38588:SF1">
    <property type="entry name" value="BLL0334 PROTEIN"/>
    <property type="match status" value="1"/>
</dbReference>
<accession>A0A4Q7V958</accession>
<protein>
    <recommendedName>
        <fullName evidence="5">Carbon monoxide dehydrogenase subunit G</fullName>
    </recommendedName>
</protein>
<feature type="compositionally biased region" description="Low complexity" evidence="1">
    <location>
        <begin position="173"/>
        <end position="184"/>
    </location>
</feature>
<dbReference type="PANTHER" id="PTHR38588">
    <property type="entry name" value="BLL0334 PROTEIN"/>
    <property type="match status" value="1"/>
</dbReference>
<keyword evidence="2" id="KW-0812">Transmembrane</keyword>
<dbReference type="InterPro" id="IPR010419">
    <property type="entry name" value="CO_DH_gsu"/>
</dbReference>
<dbReference type="EMBL" id="SHKO01000004">
    <property type="protein sequence ID" value="RZT92217.1"/>
    <property type="molecule type" value="Genomic_DNA"/>
</dbReference>
<reference evidence="3 4" key="1">
    <citation type="submission" date="2019-02" db="EMBL/GenBank/DDBJ databases">
        <title>Genomic Encyclopedia of Type Strains, Phase IV (KMG-IV): sequencing the most valuable type-strain genomes for metagenomic binning, comparative biology and taxonomic classification.</title>
        <authorList>
            <person name="Goeker M."/>
        </authorList>
    </citation>
    <scope>NUCLEOTIDE SEQUENCE [LARGE SCALE GENOMIC DNA]</scope>
    <source>
        <strain evidence="3 4">DSM 23814</strain>
    </source>
</reference>
<sequence>MEITGSQALAASRQTVWDALNNPDVLKRCLPGCESVEKINAEQYTVIMAAAIGPLRARFNGTLRMTDATPPSSCTMVFEGQGGPVGFGKGSSSVELTETSDGTQLSYMASAQVGGKLAQVGSRLIDSVARKMADDFFKAFKKQLTTPTDSQEAEASLVVPTTSPAKSKTRVQSTVTSSHGSSASTHEERPRVMVPGWWLLVATALGSALTVVGTLLMR</sequence>
<keyword evidence="4" id="KW-1185">Reference proteome</keyword>
<feature type="compositionally biased region" description="Polar residues" evidence="1">
    <location>
        <begin position="159"/>
        <end position="172"/>
    </location>
</feature>
<proteinExistence type="predicted"/>
<dbReference type="Proteomes" id="UP000293398">
    <property type="component" value="Unassembled WGS sequence"/>
</dbReference>
<dbReference type="OrthoDB" id="9787428at2"/>
<dbReference type="AlphaFoldDB" id="A0A4Q7V958"/>
<comment type="caution">
    <text evidence="3">The sequence shown here is derived from an EMBL/GenBank/DDBJ whole genome shotgun (WGS) entry which is preliminary data.</text>
</comment>
<evidence type="ECO:0000256" key="1">
    <source>
        <dbReference type="SAM" id="MobiDB-lite"/>
    </source>
</evidence>
<name>A0A4Q7V958_9BURK</name>
<keyword evidence="2" id="KW-1133">Transmembrane helix</keyword>
<evidence type="ECO:0000313" key="4">
    <source>
        <dbReference type="Proteomes" id="UP000293398"/>
    </source>
</evidence>
<evidence type="ECO:0000313" key="3">
    <source>
        <dbReference type="EMBL" id="RZT92217.1"/>
    </source>
</evidence>